<evidence type="ECO:0000313" key="5">
    <source>
        <dbReference type="Proteomes" id="UP000663877"/>
    </source>
</evidence>
<keyword evidence="4" id="KW-1185">Reference proteome</keyword>
<accession>A0A813MUI5</accession>
<evidence type="ECO:0000313" key="3">
    <source>
        <dbReference type="EMBL" id="CAF0834499.1"/>
    </source>
</evidence>
<evidence type="ECO:0000313" key="1">
    <source>
        <dbReference type="EMBL" id="CAF0722596.1"/>
    </source>
</evidence>
<evidence type="ECO:0000313" key="2">
    <source>
        <dbReference type="EMBL" id="CAF0754336.1"/>
    </source>
</evidence>
<dbReference type="OrthoDB" id="9975047at2759"/>
<organism evidence="1 5">
    <name type="scientific">Adineta steineri</name>
    <dbReference type="NCBI Taxonomy" id="433720"/>
    <lineage>
        <taxon>Eukaryota</taxon>
        <taxon>Metazoa</taxon>
        <taxon>Spiralia</taxon>
        <taxon>Gnathifera</taxon>
        <taxon>Rotifera</taxon>
        <taxon>Eurotatoria</taxon>
        <taxon>Bdelloidea</taxon>
        <taxon>Adinetida</taxon>
        <taxon>Adinetidae</taxon>
        <taxon>Adineta</taxon>
    </lineage>
</organism>
<evidence type="ECO:0000313" key="4">
    <source>
        <dbReference type="Proteomes" id="UP000663832"/>
    </source>
</evidence>
<name>A0A813MUI5_9BILA</name>
<dbReference type="EMBL" id="CAJNOM010000005">
    <property type="protein sequence ID" value="CAF0754336.1"/>
    <property type="molecule type" value="Genomic_DNA"/>
</dbReference>
<proteinExistence type="predicted"/>
<dbReference type="EMBL" id="CAJNOI010000001">
    <property type="protein sequence ID" value="CAF0722596.1"/>
    <property type="molecule type" value="Genomic_DNA"/>
</dbReference>
<dbReference type="EMBL" id="CAJNOM010000024">
    <property type="protein sequence ID" value="CAF0834499.1"/>
    <property type="molecule type" value="Genomic_DNA"/>
</dbReference>
<dbReference type="Proteomes" id="UP000663877">
    <property type="component" value="Unassembled WGS sequence"/>
</dbReference>
<sequence length="145" mass="16777">MPTKPITQQPESTNSTFTLMPDEYVRFEYNYKPGCCCFSSKTTTITNMRLMTRTIETPTIGSRKTASGKERTNTKYIPDINNVKQLQSAIPISQYTWWMKLLDILTCRCSNQQIDWLESCRGMENSNESTVKPIDLKEPTLVERF</sequence>
<dbReference type="Proteomes" id="UP000663832">
    <property type="component" value="Unassembled WGS sequence"/>
</dbReference>
<dbReference type="AlphaFoldDB" id="A0A813MUI5"/>
<comment type="caution">
    <text evidence="1">The sequence shown here is derived from an EMBL/GenBank/DDBJ whole genome shotgun (WGS) entry which is preliminary data.</text>
</comment>
<protein>
    <submittedName>
        <fullName evidence="1">Uncharacterized protein</fullName>
    </submittedName>
</protein>
<reference evidence="1" key="1">
    <citation type="submission" date="2021-02" db="EMBL/GenBank/DDBJ databases">
        <authorList>
            <person name="Nowell W R."/>
        </authorList>
    </citation>
    <scope>NUCLEOTIDE SEQUENCE</scope>
</reference>
<gene>
    <name evidence="1" type="ORF">BJG266_LOCUS448</name>
    <name evidence="2" type="ORF">QVE165_LOCUS1684</name>
    <name evidence="3" type="ORF">QVE165_LOCUS5967</name>
</gene>